<dbReference type="Gene3D" id="3.10.450.50">
    <property type="match status" value="1"/>
</dbReference>
<evidence type="ECO:0000313" key="2">
    <source>
        <dbReference type="EMBL" id="THG33977.1"/>
    </source>
</evidence>
<organism evidence="2 3">
    <name type="scientific">Orlajensenia flava</name>
    <dbReference type="NCBI Taxonomy" id="2565934"/>
    <lineage>
        <taxon>Bacteria</taxon>
        <taxon>Bacillati</taxon>
        <taxon>Actinomycetota</taxon>
        <taxon>Actinomycetes</taxon>
        <taxon>Micrococcales</taxon>
        <taxon>Microbacteriaceae</taxon>
        <taxon>Orlajensenia</taxon>
    </lineage>
</organism>
<dbReference type="OrthoDB" id="8478129at2"/>
<evidence type="ECO:0000313" key="3">
    <source>
        <dbReference type="Proteomes" id="UP000307380"/>
    </source>
</evidence>
<dbReference type="Proteomes" id="UP000307380">
    <property type="component" value="Unassembled WGS sequence"/>
</dbReference>
<dbReference type="InterPro" id="IPR032710">
    <property type="entry name" value="NTF2-like_dom_sf"/>
</dbReference>
<dbReference type="AlphaFoldDB" id="A0A4V3WTZ3"/>
<evidence type="ECO:0000259" key="1">
    <source>
        <dbReference type="Pfam" id="PF12680"/>
    </source>
</evidence>
<dbReference type="SUPFAM" id="SSF54427">
    <property type="entry name" value="NTF2-like"/>
    <property type="match status" value="1"/>
</dbReference>
<keyword evidence="3" id="KW-1185">Reference proteome</keyword>
<dbReference type="EMBL" id="SSSN01000007">
    <property type="protein sequence ID" value="THG33977.1"/>
    <property type="molecule type" value="Genomic_DNA"/>
</dbReference>
<feature type="domain" description="SnoaL-like" evidence="1">
    <location>
        <begin position="18"/>
        <end position="90"/>
    </location>
</feature>
<dbReference type="InterPro" id="IPR037401">
    <property type="entry name" value="SnoaL-like"/>
</dbReference>
<name>A0A4V3WTZ3_9MICO</name>
<gene>
    <name evidence="2" type="ORF">E6C70_11160</name>
</gene>
<accession>A0A4V3WTZ3</accession>
<protein>
    <recommendedName>
        <fullName evidence="1">SnoaL-like domain-containing protein</fullName>
    </recommendedName>
</protein>
<comment type="caution">
    <text evidence="2">The sequence shown here is derived from an EMBL/GenBank/DDBJ whole genome shotgun (WGS) entry which is preliminary data.</text>
</comment>
<dbReference type="Pfam" id="PF12680">
    <property type="entry name" value="SnoaL_2"/>
    <property type="match status" value="1"/>
</dbReference>
<proteinExistence type="predicted"/>
<dbReference type="RefSeq" id="WP_136424615.1">
    <property type="nucleotide sequence ID" value="NZ_SSSN01000007.1"/>
</dbReference>
<reference evidence="2 3" key="1">
    <citation type="submission" date="2019-04" db="EMBL/GenBank/DDBJ databases">
        <authorList>
            <person name="Jiang L."/>
        </authorList>
    </citation>
    <scope>NUCLEOTIDE SEQUENCE [LARGE SCALE GENOMIC DNA]</scope>
    <source>
        <strain evidence="2 3">YIM 131861</strain>
    </source>
</reference>
<sequence>MPEFAHEPASVPEDLGRYFVQRASDCDVEGLVALYEPDAVLALPGGATARGADAIRAAYHDLLAHRSDFPIIEQHPAIVLGDVALTSTRTPSAATAEVARRQSDGSWLWILDRPDVTA</sequence>